<dbReference type="Proteomes" id="UP001321542">
    <property type="component" value="Chromosome"/>
</dbReference>
<accession>A0ABN5VUK8</accession>
<dbReference type="EMBL" id="AP018448">
    <property type="protein sequence ID" value="BBC36937.1"/>
    <property type="molecule type" value="Genomic_DNA"/>
</dbReference>
<evidence type="ECO:0000313" key="2">
    <source>
        <dbReference type="EMBL" id="BBC36937.1"/>
    </source>
</evidence>
<keyword evidence="3" id="KW-1185">Reference proteome</keyword>
<sequence length="96" mass="9669">MTSAFVLGVQQELRQLADGAAGAGHVAGDGRRDPVAVLGRALAIRTQDHAPTVGAEPAVTAGGVAAGEVAEQDEIGRGGRQPVKTQSLARVNWSSG</sequence>
<evidence type="ECO:0000256" key="1">
    <source>
        <dbReference type="SAM" id="MobiDB-lite"/>
    </source>
</evidence>
<evidence type="ECO:0000313" key="3">
    <source>
        <dbReference type="Proteomes" id="UP001321542"/>
    </source>
</evidence>
<feature type="region of interest" description="Disordered" evidence="1">
    <location>
        <begin position="75"/>
        <end position="96"/>
    </location>
</feature>
<protein>
    <submittedName>
        <fullName evidence="2">Uncharacterized protein</fullName>
    </submittedName>
</protein>
<name>A0ABN5VUK8_9ACTN</name>
<reference evidence="2 3" key="1">
    <citation type="journal article" date="2010" name="ChemBioChem">
        <title>Cloning and characterization of the biosynthetic gene cluster of 16-membered macrolide antibiotic FD-891: involvement of a dual functional cytochrome P450 monooxygenase catalyzing epoxidation and hydroxylation.</title>
        <authorList>
            <person name="Kudo F."/>
            <person name="Motegi A."/>
            <person name="Mizoue K."/>
            <person name="Eguchi T."/>
        </authorList>
    </citation>
    <scope>NUCLEOTIDE SEQUENCE [LARGE SCALE GENOMIC DNA]</scope>
    <source>
        <strain evidence="2 3">A-8890</strain>
    </source>
</reference>
<feature type="compositionally biased region" description="Polar residues" evidence="1">
    <location>
        <begin position="83"/>
        <end position="96"/>
    </location>
</feature>
<gene>
    <name evidence="2" type="ORF">SGFS_082310</name>
</gene>
<reference evidence="2 3" key="2">
    <citation type="journal article" date="2023" name="ChemBioChem">
        <title>Acyltransferase Domain Exchange between Two Independent Type I Polyketide Synthases in the Same Producer Strain of Macrolide Antibiotics.</title>
        <authorList>
            <person name="Kudo F."/>
            <person name="Kishikawa K."/>
            <person name="Tsuboi K."/>
            <person name="Kido T."/>
            <person name="Usui T."/>
            <person name="Hashimoto J."/>
            <person name="Shin-Ya K."/>
            <person name="Miyanaga A."/>
            <person name="Eguchi T."/>
        </authorList>
    </citation>
    <scope>NUCLEOTIDE SEQUENCE [LARGE SCALE GENOMIC DNA]</scope>
    <source>
        <strain evidence="2 3">A-8890</strain>
    </source>
</reference>
<proteinExistence type="predicted"/>
<organism evidence="2 3">
    <name type="scientific">Streptomyces graminofaciens</name>
    <dbReference type="NCBI Taxonomy" id="68212"/>
    <lineage>
        <taxon>Bacteria</taxon>
        <taxon>Bacillati</taxon>
        <taxon>Actinomycetota</taxon>
        <taxon>Actinomycetes</taxon>
        <taxon>Kitasatosporales</taxon>
        <taxon>Streptomycetaceae</taxon>
        <taxon>Streptomyces</taxon>
    </lineage>
</organism>